<evidence type="ECO:0000313" key="2">
    <source>
        <dbReference type="Proteomes" id="UP001161017"/>
    </source>
</evidence>
<organism evidence="1 2">
    <name type="scientific">Ramalina farinacea</name>
    <dbReference type="NCBI Taxonomy" id="258253"/>
    <lineage>
        <taxon>Eukaryota</taxon>
        <taxon>Fungi</taxon>
        <taxon>Dikarya</taxon>
        <taxon>Ascomycota</taxon>
        <taxon>Pezizomycotina</taxon>
        <taxon>Lecanoromycetes</taxon>
        <taxon>OSLEUM clade</taxon>
        <taxon>Lecanoromycetidae</taxon>
        <taxon>Lecanorales</taxon>
        <taxon>Lecanorineae</taxon>
        <taxon>Ramalinaceae</taxon>
        <taxon>Ramalina</taxon>
    </lineage>
</organism>
<proteinExistence type="predicted"/>
<protein>
    <submittedName>
        <fullName evidence="1">Uncharacterized protein</fullName>
    </submittedName>
</protein>
<gene>
    <name evidence="1" type="ORF">OHK93_004293</name>
</gene>
<keyword evidence="2" id="KW-1185">Reference proteome</keyword>
<reference evidence="1" key="1">
    <citation type="journal article" date="2023" name="Genome Biol. Evol.">
        <title>First Whole Genome Sequence and Flow Cytometry Genome Size Data for the Lichen-Forming Fungus Ramalina farinacea (Ascomycota).</title>
        <authorList>
            <person name="Llewellyn T."/>
            <person name="Mian S."/>
            <person name="Hill R."/>
            <person name="Leitch I.J."/>
            <person name="Gaya E."/>
        </authorList>
    </citation>
    <scope>NUCLEOTIDE SEQUENCE</scope>
    <source>
        <strain evidence="1">LIQ254RAFAR</strain>
    </source>
</reference>
<dbReference type="EMBL" id="JAPUFD010000002">
    <property type="protein sequence ID" value="MDI1486103.1"/>
    <property type="molecule type" value="Genomic_DNA"/>
</dbReference>
<comment type="caution">
    <text evidence="1">The sequence shown here is derived from an EMBL/GenBank/DDBJ whole genome shotgun (WGS) entry which is preliminary data.</text>
</comment>
<dbReference type="AlphaFoldDB" id="A0AA43QGI2"/>
<name>A0AA43QGI2_9LECA</name>
<evidence type="ECO:0000313" key="1">
    <source>
        <dbReference type="EMBL" id="MDI1486103.1"/>
    </source>
</evidence>
<dbReference type="Proteomes" id="UP001161017">
    <property type="component" value="Unassembled WGS sequence"/>
</dbReference>
<sequence>MFIFWGKSPRFPFRLIWKGKLRYTHKLALALMLCLTIIVNFIALAGIHTNRGTVPSIDPIRELYWQYLAANNALTMRAATAFRTFFLSKTQHNVRKSPCSQNSTHSKLRGILRVMVDPYSWRSKYIASSTRDYENQKWPRDEFDLPPLDERATMTGIRTFLHQRGKPSLNESSIMNSVHAEMDDWQPQSTTPDRTKPAIYVEHGFFVHVAR</sequence>
<accession>A0AA43QGI2</accession>